<protein>
    <recommendedName>
        <fullName evidence="4">O-antigen ligase domain-containing protein</fullName>
    </recommendedName>
</protein>
<dbReference type="Proteomes" id="UP001597510">
    <property type="component" value="Unassembled WGS sequence"/>
</dbReference>
<keyword evidence="1" id="KW-0472">Membrane</keyword>
<evidence type="ECO:0008006" key="4">
    <source>
        <dbReference type="Google" id="ProtNLM"/>
    </source>
</evidence>
<feature type="transmembrane region" description="Helical" evidence="1">
    <location>
        <begin position="31"/>
        <end position="51"/>
    </location>
</feature>
<keyword evidence="1" id="KW-0812">Transmembrane</keyword>
<accession>A0ABW5J634</accession>
<feature type="transmembrane region" description="Helical" evidence="1">
    <location>
        <begin position="369"/>
        <end position="386"/>
    </location>
</feature>
<keyword evidence="1" id="KW-1133">Transmembrane helix</keyword>
<feature type="transmembrane region" description="Helical" evidence="1">
    <location>
        <begin position="145"/>
        <end position="164"/>
    </location>
</feature>
<feature type="transmembrane region" description="Helical" evidence="1">
    <location>
        <begin position="176"/>
        <end position="198"/>
    </location>
</feature>
<feature type="transmembrane region" description="Helical" evidence="1">
    <location>
        <begin position="80"/>
        <end position="97"/>
    </location>
</feature>
<evidence type="ECO:0000313" key="2">
    <source>
        <dbReference type="EMBL" id="MFD2520281.1"/>
    </source>
</evidence>
<comment type="caution">
    <text evidence="2">The sequence shown here is derived from an EMBL/GenBank/DDBJ whole genome shotgun (WGS) entry which is preliminary data.</text>
</comment>
<evidence type="ECO:0000256" key="1">
    <source>
        <dbReference type="SAM" id="Phobius"/>
    </source>
</evidence>
<feature type="transmembrane region" description="Helical" evidence="1">
    <location>
        <begin position="210"/>
        <end position="229"/>
    </location>
</feature>
<sequence length="397" mass="45825">MKNYLIYSTIFCVFASDNIYYRSEFNEIDIRLYYFIFAINLVILSLSGTFVINKKLIIGLTILSISGFLGSVLAPEVLPRFLMTIWGISFMSIYYYVFFRKINVSYIDLFKKYAKGCILFTIFGYFEFIFYLLKDSKFIQFDSFATEASVYCTLVLPAFFYYLQKVIRSRENILEFICVFSGLLLSSSSLGFIGILFSFMFSVRKWRPRIMIPIFGTVCLLVYFAYNTFEKFQSRVDSSVAILQEKEDLVNISALNLSSFYLLSNSYVAINSANTTYGLGHGLGSHSNTYKNTILNVLNTANLGEAYQKAPFDANSLFNRILSDLGYWGIAAAFIFLRKYRIKDPGIHQIISRAILVTIFCRLIRDGRYFNADLFFFLSGYIVIYLEKYGFTKKSIN</sequence>
<proteinExistence type="predicted"/>
<gene>
    <name evidence="2" type="ORF">ACFSR2_05250</name>
</gene>
<organism evidence="2 3">
    <name type="scientific">Emticicia soli</name>
    <dbReference type="NCBI Taxonomy" id="2027878"/>
    <lineage>
        <taxon>Bacteria</taxon>
        <taxon>Pseudomonadati</taxon>
        <taxon>Bacteroidota</taxon>
        <taxon>Cytophagia</taxon>
        <taxon>Cytophagales</taxon>
        <taxon>Leadbetterellaceae</taxon>
        <taxon>Emticicia</taxon>
    </lineage>
</organism>
<keyword evidence="3" id="KW-1185">Reference proteome</keyword>
<evidence type="ECO:0000313" key="3">
    <source>
        <dbReference type="Proteomes" id="UP001597510"/>
    </source>
</evidence>
<dbReference type="RefSeq" id="WP_340235694.1">
    <property type="nucleotide sequence ID" value="NZ_JBBEWC010000004.1"/>
</dbReference>
<reference evidence="3" key="1">
    <citation type="journal article" date="2019" name="Int. J. Syst. Evol. Microbiol.">
        <title>The Global Catalogue of Microorganisms (GCM) 10K type strain sequencing project: providing services to taxonomists for standard genome sequencing and annotation.</title>
        <authorList>
            <consortium name="The Broad Institute Genomics Platform"/>
            <consortium name="The Broad Institute Genome Sequencing Center for Infectious Disease"/>
            <person name="Wu L."/>
            <person name="Ma J."/>
        </authorList>
    </citation>
    <scope>NUCLEOTIDE SEQUENCE [LARGE SCALE GENOMIC DNA]</scope>
    <source>
        <strain evidence="3">KCTC 52344</strain>
    </source>
</reference>
<name>A0ABW5J634_9BACT</name>
<dbReference type="EMBL" id="JBHULC010000004">
    <property type="protein sequence ID" value="MFD2520281.1"/>
    <property type="molecule type" value="Genomic_DNA"/>
</dbReference>
<feature type="transmembrane region" description="Helical" evidence="1">
    <location>
        <begin position="117"/>
        <end position="133"/>
    </location>
</feature>